<gene>
    <name evidence="1" type="primary">rlmF_3</name>
    <name evidence="1" type="ORF">SDC9_200907</name>
</gene>
<dbReference type="GO" id="GO:0052907">
    <property type="term" value="F:23S rRNA (adenine(1618)-N(6))-methyltransferase activity"/>
    <property type="evidence" value="ECO:0007669"/>
    <property type="project" value="UniProtKB-EC"/>
</dbReference>
<comment type="caution">
    <text evidence="1">The sequence shown here is derived from an EMBL/GenBank/DDBJ whole genome shotgun (WGS) entry which is preliminary data.</text>
</comment>
<keyword evidence="1" id="KW-0489">Methyltransferase</keyword>
<organism evidence="1">
    <name type="scientific">bioreactor metagenome</name>
    <dbReference type="NCBI Taxonomy" id="1076179"/>
    <lineage>
        <taxon>unclassified sequences</taxon>
        <taxon>metagenomes</taxon>
        <taxon>ecological metagenomes</taxon>
    </lineage>
</organism>
<evidence type="ECO:0000313" key="1">
    <source>
        <dbReference type="EMBL" id="MPN53243.1"/>
    </source>
</evidence>
<dbReference type="AlphaFoldDB" id="A0A645J1B8"/>
<protein>
    <submittedName>
        <fullName evidence="1">Ribosomal RNA large subunit methyltransferase F</fullName>
        <ecNumber evidence="1">2.1.1.181</ecNumber>
    </submittedName>
</protein>
<proteinExistence type="predicted"/>
<sequence length="58" mass="6534">MAKKDHLAPILDALQQAGAVEIKTIAMGQGTKISRIVAWTFLNKAQQKKWQDTKWNVL</sequence>
<keyword evidence="1" id="KW-0808">Transferase</keyword>
<dbReference type="EMBL" id="VSSQ01120157">
    <property type="protein sequence ID" value="MPN53243.1"/>
    <property type="molecule type" value="Genomic_DNA"/>
</dbReference>
<dbReference type="Pfam" id="PF05971">
    <property type="entry name" value="Methyltransf_10"/>
    <property type="match status" value="1"/>
</dbReference>
<accession>A0A645J1B8</accession>
<reference evidence="1" key="1">
    <citation type="submission" date="2019-08" db="EMBL/GenBank/DDBJ databases">
        <authorList>
            <person name="Kucharzyk K."/>
            <person name="Murdoch R.W."/>
            <person name="Higgins S."/>
            <person name="Loffler F."/>
        </authorList>
    </citation>
    <scope>NUCLEOTIDE SEQUENCE</scope>
</reference>
<name>A0A645J1B8_9ZZZZ</name>
<dbReference type="EC" id="2.1.1.181" evidence="1"/>
<dbReference type="InterPro" id="IPR010286">
    <property type="entry name" value="METTL16/RlmF"/>
</dbReference>